<name>A0AAD2GZJ9_9AGAR</name>
<gene>
    <name evidence="2" type="ORF">MYCIT1_LOCUS8742</name>
</gene>
<evidence type="ECO:0000313" key="2">
    <source>
        <dbReference type="EMBL" id="CAK5266788.1"/>
    </source>
</evidence>
<accession>A0AAD2GZJ9</accession>
<organism evidence="2 3">
    <name type="scientific">Mycena citricolor</name>
    <dbReference type="NCBI Taxonomy" id="2018698"/>
    <lineage>
        <taxon>Eukaryota</taxon>
        <taxon>Fungi</taxon>
        <taxon>Dikarya</taxon>
        <taxon>Basidiomycota</taxon>
        <taxon>Agaricomycotina</taxon>
        <taxon>Agaricomycetes</taxon>
        <taxon>Agaricomycetidae</taxon>
        <taxon>Agaricales</taxon>
        <taxon>Marasmiineae</taxon>
        <taxon>Mycenaceae</taxon>
        <taxon>Mycena</taxon>
    </lineage>
</organism>
<proteinExistence type="predicted"/>
<dbReference type="Proteomes" id="UP001295794">
    <property type="component" value="Unassembled WGS sequence"/>
</dbReference>
<evidence type="ECO:0000256" key="1">
    <source>
        <dbReference type="SAM" id="MobiDB-lite"/>
    </source>
</evidence>
<protein>
    <submittedName>
        <fullName evidence="2">Uncharacterized protein</fullName>
    </submittedName>
</protein>
<feature type="compositionally biased region" description="Polar residues" evidence="1">
    <location>
        <begin position="393"/>
        <end position="404"/>
    </location>
</feature>
<dbReference type="EMBL" id="CAVNYO010000110">
    <property type="protein sequence ID" value="CAK5266788.1"/>
    <property type="molecule type" value="Genomic_DNA"/>
</dbReference>
<evidence type="ECO:0000313" key="3">
    <source>
        <dbReference type="Proteomes" id="UP001295794"/>
    </source>
</evidence>
<feature type="region of interest" description="Disordered" evidence="1">
    <location>
        <begin position="363"/>
        <end position="450"/>
    </location>
</feature>
<comment type="caution">
    <text evidence="2">The sequence shown here is derived from an EMBL/GenBank/DDBJ whole genome shotgun (WGS) entry which is preliminary data.</text>
</comment>
<feature type="compositionally biased region" description="Low complexity" evidence="1">
    <location>
        <begin position="363"/>
        <end position="379"/>
    </location>
</feature>
<feature type="compositionally biased region" description="Basic and acidic residues" evidence="1">
    <location>
        <begin position="405"/>
        <end position="416"/>
    </location>
</feature>
<dbReference type="AlphaFoldDB" id="A0AAD2GZJ9"/>
<sequence length="450" mass="47116">MSDTWYSSSSTLTTTPPARSSPALYPPASALGLGLGRRSQLSKETTRLTCGAPLGVPPDLLAAQLEVGGDGEKERYRVPCLPTPLESSAPEPGCSAQRTGTRSTGCGALVHARASPTSGRTWYAPGEGSGATVIPLGDEYFTVAQKKILGGGPRVDVCGCVTNGVGCAVCGNTLGLLKTACNSHADCFSGLPRVHYTLLSDAVSPPLARRRKHTPSHSPSPHVLDIVDAITRRSREPSPPRMQRQARGFGFSRMNHSTASAAHSPTMPPLEVITDSDDENRYGRLHTGHGLAPGFGYDTSDYTSTHGRARTTPVDRVLHYSPPLSDAAEAAGGIYADASADMLVFRPAGSGYYPRIPAGMSSSSSSASAWSTTSSTPTPISIPIPASPSSVSRAHSTPPGTTIPRSEELPMSERDSSAVALRYRQPSSHPMRSGLSAPAGASRMVRSAER</sequence>
<reference evidence="2" key="1">
    <citation type="submission" date="2023-11" db="EMBL/GenBank/DDBJ databases">
        <authorList>
            <person name="De Vega J J."/>
            <person name="De Vega J J."/>
        </authorList>
    </citation>
    <scope>NUCLEOTIDE SEQUENCE</scope>
</reference>
<keyword evidence="3" id="KW-1185">Reference proteome</keyword>
<feature type="region of interest" description="Disordered" evidence="1">
    <location>
        <begin position="75"/>
        <end position="103"/>
    </location>
</feature>
<feature type="region of interest" description="Disordered" evidence="1">
    <location>
        <begin position="1"/>
        <end position="25"/>
    </location>
</feature>